<organism evidence="1">
    <name type="scientific">marine sediment metagenome</name>
    <dbReference type="NCBI Taxonomy" id="412755"/>
    <lineage>
        <taxon>unclassified sequences</taxon>
        <taxon>metagenomes</taxon>
        <taxon>ecological metagenomes</taxon>
    </lineage>
</organism>
<feature type="non-terminal residue" evidence="1">
    <location>
        <position position="1"/>
    </location>
</feature>
<dbReference type="AlphaFoldDB" id="X1C1K3"/>
<comment type="caution">
    <text evidence="1">The sequence shown here is derived from an EMBL/GenBank/DDBJ whole genome shotgun (WGS) entry which is preliminary data.</text>
</comment>
<gene>
    <name evidence="1" type="ORF">S01H4_30336</name>
</gene>
<dbReference type="EMBL" id="BART01015651">
    <property type="protein sequence ID" value="GAG87232.1"/>
    <property type="molecule type" value="Genomic_DNA"/>
</dbReference>
<reference evidence="1" key="1">
    <citation type="journal article" date="2014" name="Front. Microbiol.">
        <title>High frequency of phylogenetically diverse reductive dehalogenase-homologous genes in deep subseafloor sedimentary metagenomes.</title>
        <authorList>
            <person name="Kawai M."/>
            <person name="Futagami T."/>
            <person name="Toyoda A."/>
            <person name="Takaki Y."/>
            <person name="Nishi S."/>
            <person name="Hori S."/>
            <person name="Arai W."/>
            <person name="Tsubouchi T."/>
            <person name="Morono Y."/>
            <person name="Uchiyama I."/>
            <person name="Ito T."/>
            <person name="Fujiyama A."/>
            <person name="Inagaki F."/>
            <person name="Takami H."/>
        </authorList>
    </citation>
    <scope>NUCLEOTIDE SEQUENCE</scope>
    <source>
        <strain evidence="1">Expedition CK06-06</strain>
    </source>
</reference>
<evidence type="ECO:0000313" key="1">
    <source>
        <dbReference type="EMBL" id="GAG87232.1"/>
    </source>
</evidence>
<accession>X1C1K3</accession>
<proteinExistence type="predicted"/>
<sequence length="33" mass="3613">KHPNPEGSGWVAKVLKVDIFAGLLAIYLSKFDV</sequence>
<protein>
    <submittedName>
        <fullName evidence="1">Uncharacterized protein</fullName>
    </submittedName>
</protein>
<name>X1C1K3_9ZZZZ</name>